<name>A0A7X1XKD1_9PSED</name>
<sequence>MKITSVASIASMALIITGLANAADERLLEQGNSIYFCETPEDASGLVKTYSTADDTSVRDYVQSKGEQGCGRFPPRAELKFYILHSTEHGGIVKIRLEDNSEYWIDAQQAKDQIADNDQRQEYNSRQEAARMQKIREDQKELKGNKKNTTEVTVYNNFPNTIEFIKTKSIQRISDCMSLSGEISKYNPSMKDEIFNILATQWALIEHYRGKPAVNLVKQGLQNSYFEITQIGLEQFATRSDCASFNGDVSSWLRSAKR</sequence>
<evidence type="ECO:0000313" key="3">
    <source>
        <dbReference type="Proteomes" id="UP000489190"/>
    </source>
</evidence>
<evidence type="ECO:0000256" key="1">
    <source>
        <dbReference type="SAM" id="SignalP"/>
    </source>
</evidence>
<comment type="caution">
    <text evidence="2">The sequence shown here is derived from an EMBL/GenBank/DDBJ whole genome shotgun (WGS) entry which is preliminary data.</text>
</comment>
<feature type="signal peptide" evidence="1">
    <location>
        <begin position="1"/>
        <end position="22"/>
    </location>
</feature>
<dbReference type="Proteomes" id="UP000489190">
    <property type="component" value="Unassembled WGS sequence"/>
</dbReference>
<dbReference type="AlphaFoldDB" id="A0A7X1XKD1"/>
<protein>
    <recommendedName>
        <fullName evidence="4">DUF4124 domain-containing protein</fullName>
    </recommendedName>
</protein>
<proteinExistence type="predicted"/>
<accession>A0A7X1XKD1</accession>
<dbReference type="RefSeq" id="WP_153330955.1">
    <property type="nucleotide sequence ID" value="NZ_WIWI01000145.1"/>
</dbReference>
<evidence type="ECO:0000313" key="2">
    <source>
        <dbReference type="EMBL" id="MQT92754.1"/>
    </source>
</evidence>
<dbReference type="EMBL" id="WIWI01000145">
    <property type="protein sequence ID" value="MQT92754.1"/>
    <property type="molecule type" value="Genomic_DNA"/>
</dbReference>
<evidence type="ECO:0008006" key="4">
    <source>
        <dbReference type="Google" id="ProtNLM"/>
    </source>
</evidence>
<gene>
    <name evidence="2" type="ORF">GHO39_27090</name>
</gene>
<organism evidence="2 3">
    <name type="scientific">Pseudomonas helleri</name>
    <dbReference type="NCBI Taxonomy" id="1608996"/>
    <lineage>
        <taxon>Bacteria</taxon>
        <taxon>Pseudomonadati</taxon>
        <taxon>Pseudomonadota</taxon>
        <taxon>Gammaproteobacteria</taxon>
        <taxon>Pseudomonadales</taxon>
        <taxon>Pseudomonadaceae</taxon>
        <taxon>Pseudomonas</taxon>
    </lineage>
</organism>
<feature type="chain" id="PRO_5030828548" description="DUF4124 domain-containing protein" evidence="1">
    <location>
        <begin position="23"/>
        <end position="258"/>
    </location>
</feature>
<reference evidence="2 3" key="1">
    <citation type="submission" date="2019-10" db="EMBL/GenBank/DDBJ databases">
        <title>Evaluation of single-gene subtyping targets for Pseudomonas.</title>
        <authorList>
            <person name="Reichler S.J."/>
            <person name="Orsi R.H."/>
            <person name="Wiedmann M."/>
            <person name="Martin N.H."/>
            <person name="Murphy S.I."/>
        </authorList>
    </citation>
    <scope>NUCLEOTIDE SEQUENCE [LARGE SCALE GENOMIC DNA]</scope>
    <source>
        <strain evidence="2 3">FSL R10-3254</strain>
    </source>
</reference>
<keyword evidence="1" id="KW-0732">Signal</keyword>